<evidence type="ECO:0000259" key="1">
    <source>
        <dbReference type="PROSITE" id="PS50878"/>
    </source>
</evidence>
<dbReference type="InterPro" id="IPR052055">
    <property type="entry name" value="Hepadnavirus_pol/RT"/>
</dbReference>
<dbReference type="GO" id="GO:0003676">
    <property type="term" value="F:nucleic acid binding"/>
    <property type="evidence" value="ECO:0007669"/>
    <property type="project" value="InterPro"/>
</dbReference>
<dbReference type="GO" id="GO:0071897">
    <property type="term" value="P:DNA biosynthetic process"/>
    <property type="evidence" value="ECO:0007669"/>
    <property type="project" value="UniProtKB-ARBA"/>
</dbReference>
<dbReference type="InterPro" id="IPR036397">
    <property type="entry name" value="RNaseH_sf"/>
</dbReference>
<dbReference type="Proteomes" id="UP000838756">
    <property type="component" value="Unassembled WGS sequence"/>
</dbReference>
<dbReference type="InterPro" id="IPR043502">
    <property type="entry name" value="DNA/RNA_pol_sf"/>
</dbReference>
<dbReference type="InterPro" id="IPR043128">
    <property type="entry name" value="Rev_trsase/Diguanyl_cyclase"/>
</dbReference>
<feature type="domain" description="Reverse transcriptase" evidence="1">
    <location>
        <begin position="163"/>
        <end position="343"/>
    </location>
</feature>
<sequence>MYLLMDVALPGAFPIQTNPRRVVFILIPRRDRDIITIMTNVIHFRIATEVPFVKEGAVKGARLWTVTKDNLTIRNVIQPPRRTTLEEENVSFDNQTFRAGQLLLYRRRWAQLGAPIFIQKILQGYRIPFFQKPPLVLPDLAGKRFCTRTSDQMTTVVNQMINHGVLEVVDHAPSFISNMFLVPKSDGSHRPIFNLSALNDYVITDKFRLINVYRVPDFLQSKDWMCKIDLSHFHLPISASHRRFLRLVYRGELLQMSCLPFGLSTAPKVFASLTNWVAQTLREQGIRIIVYLDDFLLAHQSPQVLQSQVQIVLERLRYLGWQVNLGKSITKPQQKLIFLGVQWDTRKNEKSLPSEKGLSLCLKITNILSKGFVTLKELRSLVGFLNFASFVVPKGRLHYRGLLDLLNVASKKTTSSRNPLSKEALKNLTWWLQNHCLPSCVHLPAPNHFLVTDASDLAWGAQLDSRAFSGQWTDQEQDLHCNQKELLAVLKVLQVQHRFLNRSTVLWQSDNRTAVSYIRNEGGTKSTALMKITFKIFHLLELHQIHLSAYHIPGKYNSHADHLSRYRSPPEWHLVPACTEIIFRKFGIPVIDLFASKNAHVVANYVSLDQHDSQAMFHNAFSHQWSYQLAWVFPPPYLIPRVLAHLNQAQGTFLLVVPWWKRVFWRSDLKSRALAAPFTIRRLDRYLIDKSTGLPPPNVREMTLEVWKCGAGRKI</sequence>
<gene>
    <name evidence="2" type="primary">jg13433</name>
    <name evidence="2" type="ORF">PAEG_LOCUS7507</name>
</gene>
<dbReference type="CDD" id="cd03714">
    <property type="entry name" value="RT_DIRS1"/>
    <property type="match status" value="1"/>
</dbReference>
<accession>A0A8S4R1C1</accession>
<dbReference type="CDD" id="cd09275">
    <property type="entry name" value="RNase_HI_RT_DIRS1"/>
    <property type="match status" value="1"/>
</dbReference>
<dbReference type="PROSITE" id="PS50878">
    <property type="entry name" value="RT_POL"/>
    <property type="match status" value="1"/>
</dbReference>
<reference evidence="2" key="1">
    <citation type="submission" date="2022-03" db="EMBL/GenBank/DDBJ databases">
        <authorList>
            <person name="Lindestad O."/>
        </authorList>
    </citation>
    <scope>NUCLEOTIDE SEQUENCE</scope>
</reference>
<organism evidence="2 3">
    <name type="scientific">Pararge aegeria aegeria</name>
    <dbReference type="NCBI Taxonomy" id="348720"/>
    <lineage>
        <taxon>Eukaryota</taxon>
        <taxon>Metazoa</taxon>
        <taxon>Ecdysozoa</taxon>
        <taxon>Arthropoda</taxon>
        <taxon>Hexapoda</taxon>
        <taxon>Insecta</taxon>
        <taxon>Pterygota</taxon>
        <taxon>Neoptera</taxon>
        <taxon>Endopterygota</taxon>
        <taxon>Lepidoptera</taxon>
        <taxon>Glossata</taxon>
        <taxon>Ditrysia</taxon>
        <taxon>Papilionoidea</taxon>
        <taxon>Nymphalidae</taxon>
        <taxon>Satyrinae</taxon>
        <taxon>Satyrini</taxon>
        <taxon>Parargina</taxon>
        <taxon>Pararge</taxon>
    </lineage>
</organism>
<protein>
    <submittedName>
        <fullName evidence="2">Jg13433 protein</fullName>
    </submittedName>
</protein>
<evidence type="ECO:0000313" key="3">
    <source>
        <dbReference type="Proteomes" id="UP000838756"/>
    </source>
</evidence>
<proteinExistence type="predicted"/>
<dbReference type="EMBL" id="CAKXAJ010022093">
    <property type="protein sequence ID" value="CAH2226848.1"/>
    <property type="molecule type" value="Genomic_DNA"/>
</dbReference>
<dbReference type="Gene3D" id="3.10.10.10">
    <property type="entry name" value="HIV Type 1 Reverse Transcriptase, subunit A, domain 1"/>
    <property type="match status" value="1"/>
</dbReference>
<evidence type="ECO:0000313" key="2">
    <source>
        <dbReference type="EMBL" id="CAH2226848.1"/>
    </source>
</evidence>
<dbReference type="Gene3D" id="3.30.70.270">
    <property type="match status" value="1"/>
</dbReference>
<dbReference type="OrthoDB" id="6083831at2759"/>
<comment type="caution">
    <text evidence="2">The sequence shown here is derived from an EMBL/GenBank/DDBJ whole genome shotgun (WGS) entry which is preliminary data.</text>
</comment>
<dbReference type="Pfam" id="PF00078">
    <property type="entry name" value="RVT_1"/>
    <property type="match status" value="1"/>
</dbReference>
<dbReference type="InterPro" id="IPR000477">
    <property type="entry name" value="RT_dom"/>
</dbReference>
<dbReference type="AlphaFoldDB" id="A0A8S4R1C1"/>
<keyword evidence="3" id="KW-1185">Reference proteome</keyword>
<dbReference type="PANTHER" id="PTHR33050">
    <property type="entry name" value="REVERSE TRANSCRIPTASE DOMAIN-CONTAINING PROTEIN"/>
    <property type="match status" value="1"/>
</dbReference>
<dbReference type="Gene3D" id="3.30.420.10">
    <property type="entry name" value="Ribonuclease H-like superfamily/Ribonuclease H"/>
    <property type="match status" value="1"/>
</dbReference>
<name>A0A8S4R1C1_9NEOP</name>
<dbReference type="PANTHER" id="PTHR33050:SF7">
    <property type="entry name" value="RIBONUCLEASE H"/>
    <property type="match status" value="1"/>
</dbReference>
<dbReference type="SUPFAM" id="SSF56672">
    <property type="entry name" value="DNA/RNA polymerases"/>
    <property type="match status" value="1"/>
</dbReference>